<proteinExistence type="predicted"/>
<feature type="domain" description="G-protein coupled receptors family 1 profile" evidence="6">
    <location>
        <begin position="103"/>
        <end position="399"/>
    </location>
</feature>
<dbReference type="CTD" id="27197"/>
<reference evidence="7" key="3">
    <citation type="submission" date="2025-09" db="UniProtKB">
        <authorList>
            <consortium name="Ensembl"/>
        </authorList>
    </citation>
    <scope>IDENTIFICATION</scope>
</reference>
<evidence type="ECO:0000256" key="2">
    <source>
        <dbReference type="ARBA" id="ARBA00022692"/>
    </source>
</evidence>
<feature type="transmembrane region" description="Helical" evidence="5">
    <location>
        <begin position="323"/>
        <end position="344"/>
    </location>
</feature>
<dbReference type="PROSITE" id="PS50262">
    <property type="entry name" value="G_PROTEIN_RECEP_F1_2"/>
    <property type="match status" value="1"/>
</dbReference>
<dbReference type="PRINTS" id="PR00237">
    <property type="entry name" value="GPCRRHODOPSN"/>
</dbReference>
<evidence type="ECO:0000259" key="6">
    <source>
        <dbReference type="PROSITE" id="PS50262"/>
    </source>
</evidence>
<evidence type="ECO:0000256" key="5">
    <source>
        <dbReference type="SAM" id="Phobius"/>
    </source>
</evidence>
<dbReference type="PANTHER" id="PTHR47392">
    <property type="entry name" value="G-PROTEIN COUPLED RECEPTOR 82-RELATED"/>
    <property type="match status" value="1"/>
</dbReference>
<comment type="subcellular location">
    <subcellularLocation>
        <location evidence="1">Membrane</location>
    </subcellularLocation>
</comment>
<dbReference type="SUPFAM" id="SSF81321">
    <property type="entry name" value="Family A G protein-coupled receptor-like"/>
    <property type="match status" value="1"/>
</dbReference>
<dbReference type="InterPro" id="IPR017452">
    <property type="entry name" value="GPCR_Rhodpsn_7TM"/>
</dbReference>
<dbReference type="PANTHER" id="PTHR47392:SF1">
    <property type="entry name" value="G-PROTEIN COUPLED RECEPTOR 82-RELATED"/>
    <property type="match status" value="1"/>
</dbReference>
<accession>A0A672IGZ6</accession>
<keyword evidence="8" id="KW-1185">Reference proteome</keyword>
<dbReference type="OrthoDB" id="9946711at2759"/>
<evidence type="ECO:0000313" key="7">
    <source>
        <dbReference type="Ensembl" id="ENSSFAP00005040352.1"/>
    </source>
</evidence>
<dbReference type="Gene3D" id="1.20.1070.10">
    <property type="entry name" value="Rhodopsin 7-helix transmembrane proteins"/>
    <property type="match status" value="1"/>
</dbReference>
<dbReference type="Proteomes" id="UP000472267">
    <property type="component" value="Chromosome 16"/>
</dbReference>
<dbReference type="OMA" id="DEACYSI"/>
<feature type="transmembrane region" description="Helical" evidence="5">
    <location>
        <begin position="92"/>
        <end position="111"/>
    </location>
</feature>
<dbReference type="Pfam" id="PF00001">
    <property type="entry name" value="7tm_1"/>
    <property type="match status" value="1"/>
</dbReference>
<feature type="transmembrane region" description="Helical" evidence="5">
    <location>
        <begin position="123"/>
        <end position="147"/>
    </location>
</feature>
<evidence type="ECO:0000256" key="4">
    <source>
        <dbReference type="ARBA" id="ARBA00023136"/>
    </source>
</evidence>
<reference evidence="7" key="2">
    <citation type="submission" date="2025-08" db="UniProtKB">
        <authorList>
            <consortium name="Ensembl"/>
        </authorList>
    </citation>
    <scope>IDENTIFICATION</scope>
</reference>
<dbReference type="InterPro" id="IPR042804">
    <property type="entry name" value="GPR82"/>
</dbReference>
<evidence type="ECO:0000313" key="8">
    <source>
        <dbReference type="Proteomes" id="UP000472267"/>
    </source>
</evidence>
<dbReference type="RefSeq" id="XP_029967421.1">
    <property type="nucleotide sequence ID" value="XM_030111561.1"/>
</dbReference>
<protein>
    <recommendedName>
        <fullName evidence="6">G-protein coupled receptors family 1 profile domain-containing protein</fullName>
    </recommendedName>
</protein>
<dbReference type="InterPro" id="IPR000276">
    <property type="entry name" value="GPCR_Rhodpsn"/>
</dbReference>
<dbReference type="Ensembl" id="ENSSFAT00005041837.1">
    <property type="protein sequence ID" value="ENSSFAP00005040352.1"/>
    <property type="gene ID" value="ENSSFAG00005020131.1"/>
</dbReference>
<dbReference type="GO" id="GO:0004930">
    <property type="term" value="F:G protein-coupled receptor activity"/>
    <property type="evidence" value="ECO:0007669"/>
    <property type="project" value="InterPro"/>
</dbReference>
<evidence type="ECO:0000256" key="3">
    <source>
        <dbReference type="ARBA" id="ARBA00022989"/>
    </source>
</evidence>
<name>A0A672IGZ6_SALFA</name>
<evidence type="ECO:0000256" key="1">
    <source>
        <dbReference type="ARBA" id="ARBA00004370"/>
    </source>
</evidence>
<reference evidence="7" key="1">
    <citation type="submission" date="2019-06" db="EMBL/GenBank/DDBJ databases">
        <authorList>
            <consortium name="Wellcome Sanger Institute Data Sharing"/>
        </authorList>
    </citation>
    <scope>NUCLEOTIDE SEQUENCE [LARGE SCALE GENOMIC DNA]</scope>
</reference>
<feature type="transmembrane region" description="Helical" evidence="5">
    <location>
        <begin position="172"/>
        <end position="191"/>
    </location>
</feature>
<keyword evidence="4 5" id="KW-0472">Membrane</keyword>
<keyword evidence="2 5" id="KW-0812">Transmembrane</keyword>
<feature type="transmembrane region" description="Helical" evidence="5">
    <location>
        <begin position="282"/>
        <end position="302"/>
    </location>
</feature>
<organism evidence="7 8">
    <name type="scientific">Salarias fasciatus</name>
    <name type="common">Jewelled blenny</name>
    <name type="synonym">Blennius fasciatus</name>
    <dbReference type="NCBI Taxonomy" id="181472"/>
    <lineage>
        <taxon>Eukaryota</taxon>
        <taxon>Metazoa</taxon>
        <taxon>Chordata</taxon>
        <taxon>Craniata</taxon>
        <taxon>Vertebrata</taxon>
        <taxon>Euteleostomi</taxon>
        <taxon>Actinopterygii</taxon>
        <taxon>Neopterygii</taxon>
        <taxon>Teleostei</taxon>
        <taxon>Neoteleostei</taxon>
        <taxon>Acanthomorphata</taxon>
        <taxon>Ovalentaria</taxon>
        <taxon>Blenniimorphae</taxon>
        <taxon>Blenniiformes</taxon>
        <taxon>Blennioidei</taxon>
        <taxon>Blenniidae</taxon>
        <taxon>Salariinae</taxon>
        <taxon>Salarias</taxon>
    </lineage>
</organism>
<gene>
    <name evidence="7" type="primary">gpr82</name>
</gene>
<feature type="transmembrane region" description="Helical" evidence="5">
    <location>
        <begin position="224"/>
        <end position="246"/>
    </location>
</feature>
<dbReference type="InParanoid" id="A0A672IGZ6"/>
<dbReference type="GeneID" id="115402902"/>
<keyword evidence="3 5" id="KW-1133">Transmembrane helix</keyword>
<sequence>MRVAHHATDKTLLDCLLPVFNQPRRRKLLRAEQTGSIAPAVTTSSSLFPGDLFTAPGRGGVESGRSGMGNASLDSAPSLCPTPATLVFLPSMYTLLFLTALPGNALSLWVFTRRIPTVSPTHVYLSHLSVSNLLLSVTAPFLAAYYARGWAWTLRGAACQLVLHAVTPLQHINVYISLMILTCVALARFAAIIQNTHASRPSACTTLLPRAVFSRLSRVSFAKAVCAAVWALSVGGTVPVTVYYSVYEALRGAGGRGGCREMCYSPQVEIGGSLSAALTVPVIGAFFALYLLVLLCYMTVLRHIKRSRRSAHATSSQSLLSRVLRNIVVIQVVLSVCLLPYHIFKPIFIYLAHSQELPPALSDDSGTCSLCHPLSVSVEVKNCLFLLAALRGSTDPVMYFMLDKTFRHQTVPLLRCRRSVSDRRQTLWSITGRANQNAEENAQTTAVDSTF</sequence>
<dbReference type="GO" id="GO:0016020">
    <property type="term" value="C:membrane"/>
    <property type="evidence" value="ECO:0007669"/>
    <property type="project" value="UniProtKB-SubCell"/>
</dbReference>
<dbReference type="AlphaFoldDB" id="A0A672IGZ6"/>